<dbReference type="PROSITE" id="PS50891">
    <property type="entry name" value="LOB"/>
    <property type="match status" value="1"/>
</dbReference>
<name>A0AAV1C3B7_OLDCO</name>
<feature type="region of interest" description="Disordered" evidence="2">
    <location>
        <begin position="221"/>
        <end position="350"/>
    </location>
</feature>
<organism evidence="4 5">
    <name type="scientific">Oldenlandia corymbosa var. corymbosa</name>
    <dbReference type="NCBI Taxonomy" id="529605"/>
    <lineage>
        <taxon>Eukaryota</taxon>
        <taxon>Viridiplantae</taxon>
        <taxon>Streptophyta</taxon>
        <taxon>Embryophyta</taxon>
        <taxon>Tracheophyta</taxon>
        <taxon>Spermatophyta</taxon>
        <taxon>Magnoliopsida</taxon>
        <taxon>eudicotyledons</taxon>
        <taxon>Gunneridae</taxon>
        <taxon>Pentapetalae</taxon>
        <taxon>asterids</taxon>
        <taxon>lamiids</taxon>
        <taxon>Gentianales</taxon>
        <taxon>Rubiaceae</taxon>
        <taxon>Rubioideae</taxon>
        <taxon>Spermacoceae</taxon>
        <taxon>Hedyotis-Oldenlandia complex</taxon>
        <taxon>Oldenlandia</taxon>
    </lineage>
</organism>
<dbReference type="EMBL" id="OX459118">
    <property type="protein sequence ID" value="CAI9089277.1"/>
    <property type="molecule type" value="Genomic_DNA"/>
</dbReference>
<evidence type="ECO:0000256" key="1">
    <source>
        <dbReference type="ARBA" id="ARBA00005474"/>
    </source>
</evidence>
<dbReference type="PANTHER" id="PTHR31301">
    <property type="entry name" value="LOB DOMAIN-CONTAINING PROTEIN 4-RELATED"/>
    <property type="match status" value="1"/>
</dbReference>
<gene>
    <name evidence="4" type="ORF">OLC1_LOCUS1651</name>
</gene>
<sequence>MHQRPNGDHACASCKHQRKKCKEDCLMAPFFPVNLSSEFRSVHKTFGVSNVAKQLKKLENEEDRKSCTESMIWVANCFETDPVQGPFGEYQRVVAEYNRVREELNYLKSQDHQYYNRLTTAAATTRLPPSAAGPTNLFGYGNHPPSAGPVAVVMPNGQLANNGWNNNGCRAIVAGTTYHNHNNNINGGGLLGSVAGYHDNGSLRIDNHHHGGPINVQFPYTIDHNNNNGNGVVQDSDEVQNHSSGPQVINIPRRQQQPPPPPPPPLIGQNSQNMGNNEFQDQKVRPNGTLSLRQHHHQQQSYPMSSFSQQSFNGAGQYHPTSSDANPAKSTTTSTSAGDMDNGSRWTANS</sequence>
<evidence type="ECO:0000313" key="4">
    <source>
        <dbReference type="EMBL" id="CAI9089277.1"/>
    </source>
</evidence>
<evidence type="ECO:0000313" key="5">
    <source>
        <dbReference type="Proteomes" id="UP001161247"/>
    </source>
</evidence>
<feature type="compositionally biased region" description="Polar residues" evidence="2">
    <location>
        <begin position="223"/>
        <end position="233"/>
    </location>
</feature>
<comment type="similarity">
    <text evidence="1">Belongs to the LOB domain-containing protein family.</text>
</comment>
<proteinExistence type="inferred from homology"/>
<evidence type="ECO:0000256" key="2">
    <source>
        <dbReference type="SAM" id="MobiDB-lite"/>
    </source>
</evidence>
<feature type="compositionally biased region" description="Polar residues" evidence="2">
    <location>
        <begin position="268"/>
        <end position="279"/>
    </location>
</feature>
<accession>A0AAV1C3B7</accession>
<keyword evidence="5" id="KW-1185">Reference proteome</keyword>
<evidence type="ECO:0000259" key="3">
    <source>
        <dbReference type="PROSITE" id="PS50891"/>
    </source>
</evidence>
<feature type="compositionally biased region" description="Polar residues" evidence="2">
    <location>
        <begin position="301"/>
        <end position="337"/>
    </location>
</feature>
<protein>
    <submittedName>
        <fullName evidence="4">OLC1v1023826C1</fullName>
    </submittedName>
</protein>
<feature type="domain" description="LOB" evidence="3">
    <location>
        <begin position="9"/>
        <end position="111"/>
    </location>
</feature>
<dbReference type="Proteomes" id="UP001161247">
    <property type="component" value="Chromosome 1"/>
</dbReference>
<dbReference type="PANTHER" id="PTHR31301:SF19">
    <property type="entry name" value="LOB DOMAIN-CONTAINING PROTEIN 2"/>
    <property type="match status" value="1"/>
</dbReference>
<dbReference type="AlphaFoldDB" id="A0AAV1C3B7"/>
<feature type="compositionally biased region" description="Pro residues" evidence="2">
    <location>
        <begin position="257"/>
        <end position="266"/>
    </location>
</feature>
<dbReference type="Pfam" id="PF03195">
    <property type="entry name" value="LOB"/>
    <property type="match status" value="1"/>
</dbReference>
<dbReference type="InterPro" id="IPR004883">
    <property type="entry name" value="LOB"/>
</dbReference>
<reference evidence="4" key="1">
    <citation type="submission" date="2023-03" db="EMBL/GenBank/DDBJ databases">
        <authorList>
            <person name="Julca I."/>
        </authorList>
    </citation>
    <scope>NUCLEOTIDE SEQUENCE</scope>
</reference>